<accession>A0A225SX45</accession>
<reference evidence="2 3" key="1">
    <citation type="journal article" date="2010" name="Int. J. Syst. Evol. Microbiol.">
        <title>Reclassification of Herbaspirillum putei as a later heterotypic synonym of Herbaspirillum huttiense, with the description of H. huttiense subsp. huttiense subsp. nov. and H. huttiense subsp. putei subsp. nov., comb. nov., and description of Herbaspirillum aquaticum sp. nov.</title>
        <authorList>
            <person name="Dobritsa A.P."/>
            <person name="Reddy M.C."/>
            <person name="Samadpour M."/>
        </authorList>
    </citation>
    <scope>NUCLEOTIDE SEQUENCE [LARGE SCALE GENOMIC DNA]</scope>
    <source>
        <strain evidence="2 3">IEH 4430</strain>
    </source>
</reference>
<dbReference type="EMBL" id="NJGV01000006">
    <property type="protein sequence ID" value="OWY35308.1"/>
    <property type="molecule type" value="Genomic_DNA"/>
</dbReference>
<keyword evidence="1" id="KW-1133">Transmembrane helix</keyword>
<evidence type="ECO:0000313" key="2">
    <source>
        <dbReference type="EMBL" id="OWY35308.1"/>
    </source>
</evidence>
<keyword evidence="3" id="KW-1185">Reference proteome</keyword>
<organism evidence="2 3">
    <name type="scientific">Herbaspirillum aquaticum</name>
    <dbReference type="NCBI Taxonomy" id="568783"/>
    <lineage>
        <taxon>Bacteria</taxon>
        <taxon>Pseudomonadati</taxon>
        <taxon>Pseudomonadota</taxon>
        <taxon>Betaproteobacteria</taxon>
        <taxon>Burkholderiales</taxon>
        <taxon>Oxalobacteraceae</taxon>
        <taxon>Herbaspirillum</taxon>
    </lineage>
</organism>
<name>A0A225SX45_9BURK</name>
<evidence type="ECO:0000256" key="1">
    <source>
        <dbReference type="SAM" id="Phobius"/>
    </source>
</evidence>
<keyword evidence="1" id="KW-0472">Membrane</keyword>
<evidence type="ECO:0000313" key="3">
    <source>
        <dbReference type="Proteomes" id="UP000214747"/>
    </source>
</evidence>
<keyword evidence="1" id="KW-0812">Transmembrane</keyword>
<protein>
    <submittedName>
        <fullName evidence="2">Uncharacterized protein</fullName>
    </submittedName>
</protein>
<dbReference type="Proteomes" id="UP000214747">
    <property type="component" value="Unassembled WGS sequence"/>
</dbReference>
<sequence length="107" mass="11900">MNDTKVIDTKIALAWLAPFGATVVAGLITLVWMASQQTSTINTLLETQREMKTQMAARDQRDEAFKAAQLTAVAEVKLNDARQDIRIENLERTVGTKPPQSLGKWTK</sequence>
<dbReference type="RefSeq" id="WP_088754723.1">
    <property type="nucleotide sequence ID" value="NZ_NJGV01000006.1"/>
</dbReference>
<dbReference type="AlphaFoldDB" id="A0A225SX45"/>
<feature type="transmembrane region" description="Helical" evidence="1">
    <location>
        <begin position="12"/>
        <end position="34"/>
    </location>
</feature>
<comment type="caution">
    <text evidence="2">The sequence shown here is derived from an EMBL/GenBank/DDBJ whole genome shotgun (WGS) entry which is preliminary data.</text>
</comment>
<proteinExistence type="predicted"/>
<gene>
    <name evidence="2" type="ORF">CEJ45_08525</name>
</gene>